<evidence type="ECO:0000256" key="2">
    <source>
        <dbReference type="ARBA" id="ARBA00023239"/>
    </source>
</evidence>
<sequence>MAVFLTLPEPEHSIWYLAYGSNLSSTKFVHDRGIVPLATALVAVSGYALSMNSAGVPYQEPSFANISRIHLNENKKCELVGVAYLLNPQMYAKVVASEGGGIAYREEELEAEGVTDEDKRKLGSINGKVAMRALVTVLLREATPSERYMGIITTGAKEANMPVSYQKFLASFHTYQPPAQGFRRVGATLFLFIWVPIMTLMEKLTKMTVKHSKRGNAPLWVVIVVRAVVISMWWWHDHVHAPFWGRGDGLEDCSVQGGAIGVDKKMNV</sequence>
<evidence type="ECO:0000313" key="7">
    <source>
        <dbReference type="Proteomes" id="UP000250140"/>
    </source>
</evidence>
<protein>
    <recommendedName>
        <fullName evidence="1">gamma-glutamylcyclotransferase</fullName>
        <ecNumber evidence="1">4.3.2.9</ecNumber>
    </recommendedName>
</protein>
<keyword evidence="5" id="KW-0472">Membrane</keyword>
<evidence type="ECO:0000313" key="6">
    <source>
        <dbReference type="EMBL" id="OCL06617.1"/>
    </source>
</evidence>
<feature type="transmembrane region" description="Helical" evidence="5">
    <location>
        <begin position="185"/>
        <end position="205"/>
    </location>
</feature>
<dbReference type="PANTHER" id="PTHR12935">
    <property type="entry name" value="GAMMA-GLUTAMYLCYCLOTRANSFERASE"/>
    <property type="match status" value="1"/>
</dbReference>
<dbReference type="PANTHER" id="PTHR12935:SF0">
    <property type="entry name" value="GAMMA-GLUTAMYLCYCLOTRANSFERASE"/>
    <property type="match status" value="1"/>
</dbReference>
<dbReference type="OrthoDB" id="2017317at2759"/>
<keyword evidence="2" id="KW-0456">Lyase</keyword>
<feature type="active site" description="Proton acceptor" evidence="3">
    <location>
        <position position="98"/>
    </location>
</feature>
<dbReference type="Gene3D" id="3.10.490.10">
    <property type="entry name" value="Gamma-glutamyl cyclotransferase-like"/>
    <property type="match status" value="1"/>
</dbReference>
<dbReference type="EC" id="4.3.2.9" evidence="1"/>
<dbReference type="GO" id="GO:0003839">
    <property type="term" value="F:gamma-glutamylcyclotransferase activity"/>
    <property type="evidence" value="ECO:0007669"/>
    <property type="project" value="UniProtKB-EC"/>
</dbReference>
<feature type="transmembrane region" description="Helical" evidence="5">
    <location>
        <begin position="217"/>
        <end position="235"/>
    </location>
</feature>
<dbReference type="Proteomes" id="UP000250140">
    <property type="component" value="Unassembled WGS sequence"/>
</dbReference>
<keyword evidence="7" id="KW-1185">Reference proteome</keyword>
<organism evidence="6 7">
    <name type="scientific">Glonium stellatum</name>
    <dbReference type="NCBI Taxonomy" id="574774"/>
    <lineage>
        <taxon>Eukaryota</taxon>
        <taxon>Fungi</taxon>
        <taxon>Dikarya</taxon>
        <taxon>Ascomycota</taxon>
        <taxon>Pezizomycotina</taxon>
        <taxon>Dothideomycetes</taxon>
        <taxon>Pleosporomycetidae</taxon>
        <taxon>Gloniales</taxon>
        <taxon>Gloniaceae</taxon>
        <taxon>Glonium</taxon>
    </lineage>
</organism>
<evidence type="ECO:0000256" key="1">
    <source>
        <dbReference type="ARBA" id="ARBA00012346"/>
    </source>
</evidence>
<evidence type="ECO:0000256" key="4">
    <source>
        <dbReference type="PIRSR" id="PIRSR617939-2"/>
    </source>
</evidence>
<reference evidence="6 7" key="1">
    <citation type="journal article" date="2016" name="Nat. Commun.">
        <title>Ectomycorrhizal ecology is imprinted in the genome of the dominant symbiotic fungus Cenococcum geophilum.</title>
        <authorList>
            <consortium name="DOE Joint Genome Institute"/>
            <person name="Peter M."/>
            <person name="Kohler A."/>
            <person name="Ohm R.A."/>
            <person name="Kuo A."/>
            <person name="Krutzmann J."/>
            <person name="Morin E."/>
            <person name="Arend M."/>
            <person name="Barry K.W."/>
            <person name="Binder M."/>
            <person name="Choi C."/>
            <person name="Clum A."/>
            <person name="Copeland A."/>
            <person name="Grisel N."/>
            <person name="Haridas S."/>
            <person name="Kipfer T."/>
            <person name="LaButti K."/>
            <person name="Lindquist E."/>
            <person name="Lipzen A."/>
            <person name="Maire R."/>
            <person name="Meier B."/>
            <person name="Mihaltcheva S."/>
            <person name="Molinier V."/>
            <person name="Murat C."/>
            <person name="Poggeler S."/>
            <person name="Quandt C.A."/>
            <person name="Sperisen C."/>
            <person name="Tritt A."/>
            <person name="Tisserant E."/>
            <person name="Crous P.W."/>
            <person name="Henrissat B."/>
            <person name="Nehls U."/>
            <person name="Egli S."/>
            <person name="Spatafora J.W."/>
            <person name="Grigoriev I.V."/>
            <person name="Martin F.M."/>
        </authorList>
    </citation>
    <scope>NUCLEOTIDE SEQUENCE [LARGE SCALE GENOMIC DNA]</scope>
    <source>
        <strain evidence="6 7">CBS 207.34</strain>
    </source>
</reference>
<name>A0A8E2JRD1_9PEZI</name>
<dbReference type="EMBL" id="KV750021">
    <property type="protein sequence ID" value="OCL06617.1"/>
    <property type="molecule type" value="Genomic_DNA"/>
</dbReference>
<feature type="binding site" evidence="4">
    <location>
        <position position="148"/>
    </location>
    <ligand>
        <name>substrate</name>
    </ligand>
</feature>
<proteinExistence type="predicted"/>
<keyword evidence="5" id="KW-0812">Transmembrane</keyword>
<evidence type="ECO:0000256" key="5">
    <source>
        <dbReference type="SAM" id="Phobius"/>
    </source>
</evidence>
<dbReference type="InterPro" id="IPR017939">
    <property type="entry name" value="G-Glutamylcylcotransferase"/>
</dbReference>
<feature type="binding site" evidence="4">
    <location>
        <begin position="16"/>
        <end position="21"/>
    </location>
    <ligand>
        <name>substrate</name>
    </ligand>
</feature>
<gene>
    <name evidence="6" type="ORF">AOQ84DRAFT_296658</name>
</gene>
<evidence type="ECO:0000256" key="3">
    <source>
        <dbReference type="PIRSR" id="PIRSR617939-1"/>
    </source>
</evidence>
<accession>A0A8E2JRD1</accession>
<keyword evidence="5" id="KW-1133">Transmembrane helix</keyword>
<dbReference type="AlphaFoldDB" id="A0A8E2JRD1"/>